<protein>
    <recommendedName>
        <fullName evidence="4">Porin</fullName>
    </recommendedName>
</protein>
<gene>
    <name evidence="2" type="ORF">CLH61_17080</name>
</gene>
<keyword evidence="3" id="KW-1185">Reference proteome</keyword>
<comment type="caution">
    <text evidence="2">The sequence shown here is derived from an EMBL/GenBank/DDBJ whole genome shotgun (WGS) entry which is preliminary data.</text>
</comment>
<organism evidence="2 3">
    <name type="scientific">Marinobacter profundi</name>
    <dbReference type="NCBI Taxonomy" id="2666256"/>
    <lineage>
        <taxon>Bacteria</taxon>
        <taxon>Pseudomonadati</taxon>
        <taxon>Pseudomonadota</taxon>
        <taxon>Gammaproteobacteria</taxon>
        <taxon>Pseudomonadales</taxon>
        <taxon>Marinobacteraceae</taxon>
        <taxon>Marinobacter</taxon>
    </lineage>
</organism>
<evidence type="ECO:0000313" key="3">
    <source>
        <dbReference type="Proteomes" id="UP000231409"/>
    </source>
</evidence>
<feature type="chain" id="PRO_5013961744" description="Porin" evidence="1">
    <location>
        <begin position="24"/>
        <end position="451"/>
    </location>
</feature>
<proteinExistence type="predicted"/>
<accession>A0A2G1UGP4</accession>
<evidence type="ECO:0000313" key="2">
    <source>
        <dbReference type="EMBL" id="PHQ13671.1"/>
    </source>
</evidence>
<evidence type="ECO:0008006" key="4">
    <source>
        <dbReference type="Google" id="ProtNLM"/>
    </source>
</evidence>
<evidence type="ECO:0000256" key="1">
    <source>
        <dbReference type="SAM" id="SignalP"/>
    </source>
</evidence>
<feature type="signal peptide" evidence="1">
    <location>
        <begin position="1"/>
        <end position="23"/>
    </location>
</feature>
<keyword evidence="1" id="KW-0732">Signal</keyword>
<dbReference type="Proteomes" id="UP000231409">
    <property type="component" value="Unassembled WGS sequence"/>
</dbReference>
<name>A0A2G1UGP4_9GAMM</name>
<sequence length="451" mass="48559">MSKIFKSIGAPLAIALVTTPALAAEPVGSASPEVGELKAEINQLTAEVEKLKKSDSPFSVNGYYRLQATSESLDTADDNSTAFVDQRLRAKITGDLNDNVSLVWYGEVDSPWGEKGSCQGDNCGKLSADGVGVETKNAYAELKVPNSDWKVRAGIQGYGFGKYESFVTNDDMNGVSFAGNVGMATLTGGWFKWEENDRDSADDVDFYMLNAELHPSEMFHYGLTGAQIKNRSQVALNGTAARTDDNYVGVYADYTAQSLAYSGSVLYKNASGVDSSATDGDTYMLNLYAKKHWNGGALTVHGIYIPADDSSNGADRFAANQSGWELNSDNLQIFGTDYYYNNGSQGAKSVYDAAYQGYGLMGLMVSGDQELSNDYYLKYGTGYFRAADDAPDSAVQANGSSLGTEVAAQVGKKFAGLYDISLRGSYGFMGDFYGDDPEDTYKVVAMVNISY</sequence>
<dbReference type="RefSeq" id="WP_099615965.1">
    <property type="nucleotide sequence ID" value="NZ_KZ319378.1"/>
</dbReference>
<dbReference type="EMBL" id="NTFH01000017">
    <property type="protein sequence ID" value="PHQ13671.1"/>
    <property type="molecule type" value="Genomic_DNA"/>
</dbReference>
<dbReference type="AlphaFoldDB" id="A0A2G1UGP4"/>
<reference evidence="2 3" key="1">
    <citation type="submission" date="2017-09" db="EMBL/GenBank/DDBJ databases">
        <title>The draft genome sequences of Marinobacter sp. PWS21.</title>
        <authorList>
            <person name="Cao J."/>
        </authorList>
    </citation>
    <scope>NUCLEOTIDE SEQUENCE [LARGE SCALE GENOMIC DNA]</scope>
    <source>
        <strain evidence="2 3">PWS21</strain>
    </source>
</reference>